<evidence type="ECO:0000313" key="5">
    <source>
        <dbReference type="EMBL" id="CAH3026806.1"/>
    </source>
</evidence>
<evidence type="ECO:0000256" key="1">
    <source>
        <dbReference type="ARBA" id="ARBA00005446"/>
    </source>
</evidence>
<dbReference type="InterPro" id="IPR001650">
    <property type="entry name" value="Helicase_C-like"/>
</dbReference>
<comment type="caution">
    <text evidence="5">The sequence shown here is derived from an EMBL/GenBank/DDBJ whole genome shotgun (WGS) entry which is preliminary data.</text>
</comment>
<dbReference type="EMBL" id="CALNXI010000422">
    <property type="protein sequence ID" value="CAH3026806.1"/>
    <property type="molecule type" value="Genomic_DNA"/>
</dbReference>
<feature type="domain" description="Helicase C-terminal" evidence="4">
    <location>
        <begin position="1"/>
        <end position="146"/>
    </location>
</feature>
<dbReference type="PROSITE" id="PS51194">
    <property type="entry name" value="HELICASE_CTER"/>
    <property type="match status" value="1"/>
</dbReference>
<dbReference type="Pfam" id="PF00271">
    <property type="entry name" value="Helicase_C"/>
    <property type="match status" value="1"/>
</dbReference>
<comment type="similarity">
    <text evidence="1">Belongs to the helicase family. RecQ subfamily.</text>
</comment>
<dbReference type="SMART" id="SM00490">
    <property type="entry name" value="HELICc"/>
    <property type="match status" value="1"/>
</dbReference>
<accession>A0ABN8MAY5</accession>
<reference evidence="5 6" key="1">
    <citation type="submission" date="2022-05" db="EMBL/GenBank/DDBJ databases">
        <authorList>
            <consortium name="Genoscope - CEA"/>
            <person name="William W."/>
        </authorList>
    </citation>
    <scope>NUCLEOTIDE SEQUENCE [LARGE SCALE GENOMIC DNA]</scope>
</reference>
<comment type="catalytic activity">
    <reaction evidence="2">
        <text>Couples ATP hydrolysis with the unwinding of duplex DNA by translocating in the 3'-5' direction.</text>
        <dbReference type="EC" id="5.6.2.4"/>
    </reaction>
</comment>
<dbReference type="PANTHER" id="PTHR13710:SF157">
    <property type="entry name" value="DNA HELICASE"/>
    <property type="match status" value="1"/>
</dbReference>
<dbReference type="PANTHER" id="PTHR13710">
    <property type="entry name" value="DNA HELICASE RECQ FAMILY MEMBER"/>
    <property type="match status" value="1"/>
</dbReference>
<sequence>MLKQLDWIVEMIKTNGKETPKTIVFCDTMYSIASSVSHKEYKDRLLNSFKNNGLKRIANATTALSMGLNFPDVCYVIMYGPARSLLDFHKEAGRAGRDGLSLDILLYFYGQKLAHCEEDVRDILKISGCYRIASYKTFDPEIASLSPSYDCCFLCLQWFKWLYRISQAI</sequence>
<dbReference type="InterPro" id="IPR027417">
    <property type="entry name" value="P-loop_NTPase"/>
</dbReference>
<name>A0ABN8MAY5_9CNID</name>
<protein>
    <recommendedName>
        <fullName evidence="3">DNA 3'-5' helicase</fullName>
        <ecNumber evidence="3">5.6.2.4</ecNumber>
    </recommendedName>
</protein>
<dbReference type="EC" id="5.6.2.4" evidence="3"/>
<evidence type="ECO:0000256" key="2">
    <source>
        <dbReference type="ARBA" id="ARBA00034617"/>
    </source>
</evidence>
<dbReference type="SUPFAM" id="SSF52540">
    <property type="entry name" value="P-loop containing nucleoside triphosphate hydrolases"/>
    <property type="match status" value="1"/>
</dbReference>
<evidence type="ECO:0000259" key="4">
    <source>
        <dbReference type="PROSITE" id="PS51194"/>
    </source>
</evidence>
<gene>
    <name evidence="5" type="ORF">PEVE_00029990</name>
</gene>
<dbReference type="Gene3D" id="3.40.50.300">
    <property type="entry name" value="P-loop containing nucleotide triphosphate hydrolases"/>
    <property type="match status" value="1"/>
</dbReference>
<proteinExistence type="inferred from homology"/>
<keyword evidence="6" id="KW-1185">Reference proteome</keyword>
<evidence type="ECO:0000313" key="6">
    <source>
        <dbReference type="Proteomes" id="UP001159427"/>
    </source>
</evidence>
<dbReference type="Proteomes" id="UP001159427">
    <property type="component" value="Unassembled WGS sequence"/>
</dbReference>
<organism evidence="5 6">
    <name type="scientific">Porites evermanni</name>
    <dbReference type="NCBI Taxonomy" id="104178"/>
    <lineage>
        <taxon>Eukaryota</taxon>
        <taxon>Metazoa</taxon>
        <taxon>Cnidaria</taxon>
        <taxon>Anthozoa</taxon>
        <taxon>Hexacorallia</taxon>
        <taxon>Scleractinia</taxon>
        <taxon>Fungiina</taxon>
        <taxon>Poritidae</taxon>
        <taxon>Porites</taxon>
    </lineage>
</organism>
<evidence type="ECO:0000256" key="3">
    <source>
        <dbReference type="ARBA" id="ARBA00034808"/>
    </source>
</evidence>